<dbReference type="AlphaFoldDB" id="A0AAV4RN12"/>
<proteinExistence type="predicted"/>
<keyword evidence="2" id="KW-1185">Reference proteome</keyword>
<gene>
    <name evidence="1" type="ORF">CEXT_682681</name>
</gene>
<protein>
    <submittedName>
        <fullName evidence="1">Uncharacterized protein</fullName>
    </submittedName>
</protein>
<evidence type="ECO:0000313" key="2">
    <source>
        <dbReference type="Proteomes" id="UP001054945"/>
    </source>
</evidence>
<name>A0AAV4RN12_CAEEX</name>
<comment type="caution">
    <text evidence="1">The sequence shown here is derived from an EMBL/GenBank/DDBJ whole genome shotgun (WGS) entry which is preliminary data.</text>
</comment>
<reference evidence="1 2" key="1">
    <citation type="submission" date="2021-06" db="EMBL/GenBank/DDBJ databases">
        <title>Caerostris extrusa draft genome.</title>
        <authorList>
            <person name="Kono N."/>
            <person name="Arakawa K."/>
        </authorList>
    </citation>
    <scope>NUCLEOTIDE SEQUENCE [LARGE SCALE GENOMIC DNA]</scope>
</reference>
<dbReference type="Proteomes" id="UP001054945">
    <property type="component" value="Unassembled WGS sequence"/>
</dbReference>
<organism evidence="1 2">
    <name type="scientific">Caerostris extrusa</name>
    <name type="common">Bark spider</name>
    <name type="synonym">Caerostris bankana</name>
    <dbReference type="NCBI Taxonomy" id="172846"/>
    <lineage>
        <taxon>Eukaryota</taxon>
        <taxon>Metazoa</taxon>
        <taxon>Ecdysozoa</taxon>
        <taxon>Arthropoda</taxon>
        <taxon>Chelicerata</taxon>
        <taxon>Arachnida</taxon>
        <taxon>Araneae</taxon>
        <taxon>Araneomorphae</taxon>
        <taxon>Entelegynae</taxon>
        <taxon>Araneoidea</taxon>
        <taxon>Araneidae</taxon>
        <taxon>Caerostris</taxon>
    </lineage>
</organism>
<dbReference type="EMBL" id="BPLR01008092">
    <property type="protein sequence ID" value="GIY22014.1"/>
    <property type="molecule type" value="Genomic_DNA"/>
</dbReference>
<evidence type="ECO:0000313" key="1">
    <source>
        <dbReference type="EMBL" id="GIY22014.1"/>
    </source>
</evidence>
<accession>A0AAV4RN12</accession>
<sequence>MTSKSCDKEIFENFHFHPPAIRCIVYQLQKFNNILSVVEEGKVRAKLETFCWGTFAKIALVEFALNSLLSDTCRGTYGSRKKSTKNE</sequence>